<organism evidence="3 4">
    <name type="scientific">Linnemannia elongata AG-77</name>
    <dbReference type="NCBI Taxonomy" id="1314771"/>
    <lineage>
        <taxon>Eukaryota</taxon>
        <taxon>Fungi</taxon>
        <taxon>Fungi incertae sedis</taxon>
        <taxon>Mucoromycota</taxon>
        <taxon>Mortierellomycotina</taxon>
        <taxon>Mortierellomycetes</taxon>
        <taxon>Mortierellales</taxon>
        <taxon>Mortierellaceae</taxon>
        <taxon>Linnemannia</taxon>
    </lineage>
</organism>
<dbReference type="OrthoDB" id="3514033at2759"/>
<evidence type="ECO:0000313" key="4">
    <source>
        <dbReference type="Proteomes" id="UP000078512"/>
    </source>
</evidence>
<protein>
    <recommendedName>
        <fullName evidence="2">Stc1 domain-containing protein</fullName>
    </recommendedName>
</protein>
<proteinExistence type="predicted"/>
<evidence type="ECO:0000313" key="3">
    <source>
        <dbReference type="EMBL" id="OAQ35125.1"/>
    </source>
</evidence>
<dbReference type="Proteomes" id="UP000078512">
    <property type="component" value="Unassembled WGS sequence"/>
</dbReference>
<dbReference type="AlphaFoldDB" id="A0A197KCA7"/>
<feature type="domain" description="Stc1" evidence="2">
    <location>
        <begin position="82"/>
        <end position="168"/>
    </location>
</feature>
<evidence type="ECO:0000259" key="2">
    <source>
        <dbReference type="Pfam" id="PF12898"/>
    </source>
</evidence>
<dbReference type="Pfam" id="PF12898">
    <property type="entry name" value="Stc1"/>
    <property type="match status" value="1"/>
</dbReference>
<keyword evidence="4" id="KW-1185">Reference proteome</keyword>
<dbReference type="InterPro" id="IPR024630">
    <property type="entry name" value="Stc1"/>
</dbReference>
<dbReference type="STRING" id="1314771.A0A197KCA7"/>
<evidence type="ECO:0000256" key="1">
    <source>
        <dbReference type="SAM" id="MobiDB-lite"/>
    </source>
</evidence>
<reference evidence="3 4" key="1">
    <citation type="submission" date="2016-05" db="EMBL/GenBank/DDBJ databases">
        <title>Genome sequencing reveals origins of a unique bacterial endosymbiosis in the earliest lineages of terrestrial Fungi.</title>
        <authorList>
            <consortium name="DOE Joint Genome Institute"/>
            <person name="Uehling J."/>
            <person name="Gryganskyi A."/>
            <person name="Hameed K."/>
            <person name="Tschaplinski T."/>
            <person name="Misztal P."/>
            <person name="Wu S."/>
            <person name="Desiro A."/>
            <person name="Vande Pol N."/>
            <person name="Du Z.-Y."/>
            <person name="Zienkiewicz A."/>
            <person name="Zienkiewicz K."/>
            <person name="Morin E."/>
            <person name="Tisserant E."/>
            <person name="Splivallo R."/>
            <person name="Hainaut M."/>
            <person name="Henrissat B."/>
            <person name="Ohm R."/>
            <person name="Kuo A."/>
            <person name="Yan J."/>
            <person name="Lipzen A."/>
            <person name="Nolan M."/>
            <person name="Labutti K."/>
            <person name="Barry K."/>
            <person name="Goldstein A."/>
            <person name="Labbe J."/>
            <person name="Schadt C."/>
            <person name="Tuskan G."/>
            <person name="Grigoriev I."/>
            <person name="Martin F."/>
            <person name="Vilgalys R."/>
            <person name="Bonito G."/>
        </authorList>
    </citation>
    <scope>NUCLEOTIDE SEQUENCE [LARGE SCALE GENOMIC DNA]</scope>
    <source>
        <strain evidence="3 4">AG-77</strain>
    </source>
</reference>
<dbReference type="EMBL" id="KV442015">
    <property type="protein sequence ID" value="OAQ35125.1"/>
    <property type="molecule type" value="Genomic_DNA"/>
</dbReference>
<name>A0A197KCA7_9FUNG</name>
<feature type="compositionally biased region" description="Basic and acidic residues" evidence="1">
    <location>
        <begin position="190"/>
        <end position="204"/>
    </location>
</feature>
<sequence length="241" mass="26679">MTGTNTFTSATTGSTPATTITMDQAKFGLPNHDNKPTLTTQSRRTITSAVAAASTSVLASGGTNTYVIHLKNNHNSVQKIFCYGCNQTKTRMAFSISQLNKMATTKRAARFGGSGKRAAHQPLCKSCTPVEVTALKCSNCSRTRLLEMFSKSQRRRQKDGNLICMECRKMLDTERVVVWSEDDDDDEKEYGDGDKGDGDDGVKVESLFDHSEVEEMMFDWTDTVEEGDPEWHNGSLDDMFL</sequence>
<accession>A0A197KCA7</accession>
<gene>
    <name evidence="3" type="ORF">K457DRAFT_898267</name>
</gene>
<feature type="region of interest" description="Disordered" evidence="1">
    <location>
        <begin position="182"/>
        <end position="204"/>
    </location>
</feature>